<dbReference type="Proteomes" id="UP000827721">
    <property type="component" value="Unassembled WGS sequence"/>
</dbReference>
<comment type="subcellular location">
    <subcellularLocation>
        <location evidence="1 6">Secreted</location>
    </subcellularLocation>
</comment>
<keyword evidence="7" id="KW-0472">Membrane</keyword>
<evidence type="ECO:0000256" key="4">
    <source>
        <dbReference type="ARBA" id="ARBA00022525"/>
    </source>
</evidence>
<sequence length="213" mass="25343">MNLMIVLLVLALTIRPAYSPIHTETWHVHVVNGMSHGRRLLVHCKSGDTDLGMKNLTAGTEFEWNFKMNFFDRTVYWCYYSVVFLVLALCLCQSLIAYSVFNKFRVHLINSFKNSTLEAHCKSEKGNDLGHQHIPVHQEFSWKFYTYPFGKTRYYCDLGWSNGRKGMDVFKIKDDFLDAYCGYDFCRWLFKEDGIYSFYFKHKQFQFQFKRDM</sequence>
<feature type="transmembrane region" description="Helical" evidence="7">
    <location>
        <begin position="74"/>
        <end position="101"/>
    </location>
</feature>
<comment type="caution">
    <text evidence="8">The sequence shown here is derived from an EMBL/GenBank/DDBJ whole genome shotgun (WGS) entry which is preliminary data.</text>
</comment>
<keyword evidence="5 6" id="KW-0732">Signal</keyword>
<dbReference type="PANTHER" id="PTHR31232">
    <property type="match status" value="1"/>
</dbReference>
<keyword evidence="7" id="KW-1133">Transmembrane helix</keyword>
<feature type="chain" id="PRO_5044984735" description="S-protein homolog" evidence="6">
    <location>
        <begin position="20"/>
        <end position="213"/>
    </location>
</feature>
<keyword evidence="9" id="KW-1185">Reference proteome</keyword>
<accession>A0ABQ8IHZ0</accession>
<protein>
    <recommendedName>
        <fullName evidence="6">S-protein homolog</fullName>
    </recommendedName>
</protein>
<reference evidence="8 9" key="1">
    <citation type="submission" date="2021-02" db="EMBL/GenBank/DDBJ databases">
        <title>Plant Genome Project.</title>
        <authorList>
            <person name="Zhang R.-G."/>
        </authorList>
    </citation>
    <scope>NUCLEOTIDE SEQUENCE [LARGE SCALE GENOMIC DNA]</scope>
    <source>
        <tissue evidence="8">Leaves</tissue>
    </source>
</reference>
<dbReference type="InterPro" id="IPR010264">
    <property type="entry name" value="Self-incomp_S1"/>
</dbReference>
<evidence type="ECO:0000256" key="2">
    <source>
        <dbReference type="ARBA" id="ARBA00005581"/>
    </source>
</evidence>
<evidence type="ECO:0000256" key="6">
    <source>
        <dbReference type="RuleBase" id="RU367044"/>
    </source>
</evidence>
<evidence type="ECO:0000256" key="3">
    <source>
        <dbReference type="ARBA" id="ARBA00022471"/>
    </source>
</evidence>
<comment type="similarity">
    <text evidence="2 6">Belongs to the plant self-incompatibility (S1) protein family.</text>
</comment>
<evidence type="ECO:0000256" key="7">
    <source>
        <dbReference type="SAM" id="Phobius"/>
    </source>
</evidence>
<keyword evidence="4 6" id="KW-0964">Secreted</keyword>
<proteinExistence type="inferred from homology"/>
<evidence type="ECO:0000313" key="8">
    <source>
        <dbReference type="EMBL" id="KAH7576306.1"/>
    </source>
</evidence>
<dbReference type="EMBL" id="JAFEMO010000001">
    <property type="protein sequence ID" value="KAH7576306.1"/>
    <property type="molecule type" value="Genomic_DNA"/>
</dbReference>
<evidence type="ECO:0000313" key="9">
    <source>
        <dbReference type="Proteomes" id="UP000827721"/>
    </source>
</evidence>
<gene>
    <name evidence="8" type="ORF">JRO89_XS01G0031900</name>
</gene>
<keyword evidence="7" id="KW-0812">Transmembrane</keyword>
<name>A0ABQ8IHZ0_9ROSI</name>
<feature type="signal peptide" evidence="6">
    <location>
        <begin position="1"/>
        <end position="19"/>
    </location>
</feature>
<evidence type="ECO:0000256" key="5">
    <source>
        <dbReference type="ARBA" id="ARBA00022729"/>
    </source>
</evidence>
<organism evidence="8 9">
    <name type="scientific">Xanthoceras sorbifolium</name>
    <dbReference type="NCBI Taxonomy" id="99658"/>
    <lineage>
        <taxon>Eukaryota</taxon>
        <taxon>Viridiplantae</taxon>
        <taxon>Streptophyta</taxon>
        <taxon>Embryophyta</taxon>
        <taxon>Tracheophyta</taxon>
        <taxon>Spermatophyta</taxon>
        <taxon>Magnoliopsida</taxon>
        <taxon>eudicotyledons</taxon>
        <taxon>Gunneridae</taxon>
        <taxon>Pentapetalae</taxon>
        <taxon>rosids</taxon>
        <taxon>malvids</taxon>
        <taxon>Sapindales</taxon>
        <taxon>Sapindaceae</taxon>
        <taxon>Xanthoceroideae</taxon>
        <taxon>Xanthoceras</taxon>
    </lineage>
</organism>
<dbReference type="PANTHER" id="PTHR31232:SF154">
    <property type="entry name" value="S-PROTEIN HOMOLOG"/>
    <property type="match status" value="1"/>
</dbReference>
<evidence type="ECO:0000256" key="1">
    <source>
        <dbReference type="ARBA" id="ARBA00004613"/>
    </source>
</evidence>
<dbReference type="Pfam" id="PF05938">
    <property type="entry name" value="Self-incomp_S1"/>
    <property type="match status" value="2"/>
</dbReference>
<keyword evidence="3 6" id="KW-0713">Self-incompatibility</keyword>